<comment type="caution">
    <text evidence="1">The sequence shown here is derived from an EMBL/GenBank/DDBJ whole genome shotgun (WGS) entry which is preliminary data.</text>
</comment>
<accession>A0ABP7YUK0</accession>
<keyword evidence="2" id="KW-1185">Reference proteome</keyword>
<dbReference type="Pfam" id="PF25589">
    <property type="entry name" value="DUF7935"/>
    <property type="match status" value="1"/>
</dbReference>
<organism evidence="1 2">
    <name type="scientific">Flavobacterium chungbukense</name>
    <dbReference type="NCBI Taxonomy" id="877464"/>
    <lineage>
        <taxon>Bacteria</taxon>
        <taxon>Pseudomonadati</taxon>
        <taxon>Bacteroidota</taxon>
        <taxon>Flavobacteriia</taxon>
        <taxon>Flavobacteriales</taxon>
        <taxon>Flavobacteriaceae</taxon>
        <taxon>Flavobacterium</taxon>
    </lineage>
</organism>
<evidence type="ECO:0000313" key="2">
    <source>
        <dbReference type="Proteomes" id="UP001501333"/>
    </source>
</evidence>
<name>A0ABP7YUK0_9FLAO</name>
<dbReference type="Proteomes" id="UP001501333">
    <property type="component" value="Unassembled WGS sequence"/>
</dbReference>
<dbReference type="InterPro" id="IPR057695">
    <property type="entry name" value="DUF7935"/>
</dbReference>
<gene>
    <name evidence="1" type="ORF">GCM10022250_43160</name>
</gene>
<proteinExistence type="predicted"/>
<protein>
    <submittedName>
        <fullName evidence="1">Uncharacterized protein</fullName>
    </submittedName>
</protein>
<dbReference type="EMBL" id="BAABAO010000016">
    <property type="protein sequence ID" value="GAA4141525.1"/>
    <property type="molecule type" value="Genomic_DNA"/>
</dbReference>
<sequence length="237" mass="27798">MASINPAAKAAKQRKNIKYKSIKKIFQKHKKTSCKSTRSFLFISINLKWIYPQKVYFCLKIIQMDFNKIIELASYTLPALVTGVVAYRFFELHIKNNDRKRAFLLNKQAHKESLPVRLQAYERMTLFLERINLTKLLIRISPISQNKHDYENFVIDQIEQEFEHNLTQQIYMSDDCWTIITTAKNATIQMIRKAAMSDKVDNADKLREVILNDLLEKQSPSIAALSFIKSEVAELWY</sequence>
<reference evidence="2" key="1">
    <citation type="journal article" date="2019" name="Int. J. Syst. Evol. Microbiol.">
        <title>The Global Catalogue of Microorganisms (GCM) 10K type strain sequencing project: providing services to taxonomists for standard genome sequencing and annotation.</title>
        <authorList>
            <consortium name="The Broad Institute Genomics Platform"/>
            <consortium name="The Broad Institute Genome Sequencing Center for Infectious Disease"/>
            <person name="Wu L."/>
            <person name="Ma J."/>
        </authorList>
    </citation>
    <scope>NUCLEOTIDE SEQUENCE [LARGE SCALE GENOMIC DNA]</scope>
    <source>
        <strain evidence="2">JCM 17386</strain>
    </source>
</reference>
<evidence type="ECO:0000313" key="1">
    <source>
        <dbReference type="EMBL" id="GAA4141525.1"/>
    </source>
</evidence>